<evidence type="ECO:0000313" key="2">
    <source>
        <dbReference type="EMBL" id="RUS97273.1"/>
    </source>
</evidence>
<reference evidence="2 3" key="1">
    <citation type="journal article" date="2019" name="Genome Biol. Evol.">
        <title>Day and night: Metabolic profiles and evolutionary relationships of six axenic non-marine cyanobacteria.</title>
        <authorList>
            <person name="Will S.E."/>
            <person name="Henke P."/>
            <person name="Boedeker C."/>
            <person name="Huang S."/>
            <person name="Brinkmann H."/>
            <person name="Rohde M."/>
            <person name="Jarek M."/>
            <person name="Friedl T."/>
            <person name="Seufert S."/>
            <person name="Schumacher M."/>
            <person name="Overmann J."/>
            <person name="Neumann-Schaal M."/>
            <person name="Petersen J."/>
        </authorList>
    </citation>
    <scope>NUCLEOTIDE SEQUENCE [LARGE SCALE GENOMIC DNA]</scope>
    <source>
        <strain evidence="2 3">SAG 1403-4b</strain>
    </source>
</reference>
<feature type="chain" id="PRO_5019255425" description="PEP-CTERM protein-sorting domain-containing protein" evidence="1">
    <location>
        <begin position="19"/>
        <end position="199"/>
    </location>
</feature>
<keyword evidence="3" id="KW-1185">Reference proteome</keyword>
<dbReference type="Proteomes" id="UP000276103">
    <property type="component" value="Unassembled WGS sequence"/>
</dbReference>
<feature type="signal peptide" evidence="1">
    <location>
        <begin position="1"/>
        <end position="18"/>
    </location>
</feature>
<dbReference type="AlphaFoldDB" id="A0A433UTU8"/>
<evidence type="ECO:0000256" key="1">
    <source>
        <dbReference type="SAM" id="SignalP"/>
    </source>
</evidence>
<organism evidence="2 3">
    <name type="scientific">Trichormus variabilis SAG 1403-4b</name>
    <dbReference type="NCBI Taxonomy" id="447716"/>
    <lineage>
        <taxon>Bacteria</taxon>
        <taxon>Bacillati</taxon>
        <taxon>Cyanobacteriota</taxon>
        <taxon>Cyanophyceae</taxon>
        <taxon>Nostocales</taxon>
        <taxon>Nostocaceae</taxon>
        <taxon>Trichormus</taxon>
    </lineage>
</organism>
<gene>
    <name evidence="2" type="ORF">DSM107003_20140</name>
</gene>
<comment type="caution">
    <text evidence="2">The sequence shown here is derived from an EMBL/GenBank/DDBJ whole genome shotgun (WGS) entry which is preliminary data.</text>
</comment>
<evidence type="ECO:0000313" key="3">
    <source>
        <dbReference type="Proteomes" id="UP000276103"/>
    </source>
</evidence>
<evidence type="ECO:0008006" key="4">
    <source>
        <dbReference type="Google" id="ProtNLM"/>
    </source>
</evidence>
<protein>
    <recommendedName>
        <fullName evidence="4">PEP-CTERM protein-sorting domain-containing protein</fullName>
    </recommendedName>
</protein>
<accession>A0A433UTU8</accession>
<sequence length="199" mass="20469">MLQSIIVKLITKLGIATAGVALTMALTETKPAQALTWNWSFNGGAEAGTFDTNGTFADTSGSFNFVVNPATFTLTSSTFAPSLVGATFNEGGQPGTGFIWNGTTATQFYRSSGAFINGSNYFSGNYTLLFGIIGSPVGGITNNSNGTNTGFQALTLTPSGGTPVPFDFSTNLGLGIFGAYTLGNLALTKAKAARKAVKI</sequence>
<keyword evidence="1" id="KW-0732">Signal</keyword>
<dbReference type="EMBL" id="RSCM01000005">
    <property type="protein sequence ID" value="RUS97273.1"/>
    <property type="molecule type" value="Genomic_DNA"/>
</dbReference>
<proteinExistence type="predicted"/>
<name>A0A433UTU8_ANAVA</name>